<keyword evidence="4" id="KW-1185">Reference proteome</keyword>
<dbReference type="STRING" id="981085.W9RHH5"/>
<sequence>MKIANEIAIKFGKHFTADQLKAKWNRLRRSTREFKALIETTGFGWDSETNTITAEKEVWDSYVAKHPEAKKFKKGGLQHFVQLSQIFFGTIATGQGSMNAHTTVNILNAAKRAATIPEEVEEGTGDSDEVRSAEDNRNRRSQDPTTRSKKKGKNISAVDMAIEALAKSATLRSETSVQKVDLFQQFLADRQARTMALVEAQKEDPTTTIEACMDLLNGYEPYLEDNAYNKAAHQLALDISLRRMFVKMPAHRHLSWIRSLVE</sequence>
<gene>
    <name evidence="3" type="ORF">L484_002031</name>
</gene>
<feature type="compositionally biased region" description="Basic and acidic residues" evidence="1">
    <location>
        <begin position="128"/>
        <end position="142"/>
    </location>
</feature>
<dbReference type="KEGG" id="mnt:21385612"/>
<accession>W9RHH5</accession>
<evidence type="ECO:0000313" key="4">
    <source>
        <dbReference type="Proteomes" id="UP000030645"/>
    </source>
</evidence>
<name>W9RHH5_9ROSA</name>
<reference evidence="4" key="1">
    <citation type="submission" date="2013-01" db="EMBL/GenBank/DDBJ databases">
        <title>Draft Genome Sequence of a Mulberry Tree, Morus notabilis C.K. Schneid.</title>
        <authorList>
            <person name="He N."/>
            <person name="Zhao S."/>
        </authorList>
    </citation>
    <scope>NUCLEOTIDE SEQUENCE</scope>
</reference>
<protein>
    <recommendedName>
        <fullName evidence="2">Myb/SANT-like domain-containing protein</fullName>
    </recommendedName>
</protein>
<dbReference type="OrthoDB" id="686198at2759"/>
<organism evidence="3 4">
    <name type="scientific">Morus notabilis</name>
    <dbReference type="NCBI Taxonomy" id="981085"/>
    <lineage>
        <taxon>Eukaryota</taxon>
        <taxon>Viridiplantae</taxon>
        <taxon>Streptophyta</taxon>
        <taxon>Embryophyta</taxon>
        <taxon>Tracheophyta</taxon>
        <taxon>Spermatophyta</taxon>
        <taxon>Magnoliopsida</taxon>
        <taxon>eudicotyledons</taxon>
        <taxon>Gunneridae</taxon>
        <taxon>Pentapetalae</taxon>
        <taxon>rosids</taxon>
        <taxon>fabids</taxon>
        <taxon>Rosales</taxon>
        <taxon>Moraceae</taxon>
        <taxon>Moreae</taxon>
        <taxon>Morus</taxon>
    </lineage>
</organism>
<feature type="domain" description="Myb/SANT-like" evidence="2">
    <location>
        <begin position="2"/>
        <end position="62"/>
    </location>
</feature>
<dbReference type="PANTHER" id="PTHR47584:SF14">
    <property type="entry name" value="L10-INTERACTING MYB DOMAIN-CONTAINING PROTEIN-LIKE"/>
    <property type="match status" value="1"/>
</dbReference>
<dbReference type="InterPro" id="IPR045026">
    <property type="entry name" value="LIMYB"/>
</dbReference>
<proteinExistence type="predicted"/>
<dbReference type="EMBL" id="KE344741">
    <property type="protein sequence ID" value="EXB77143.1"/>
    <property type="molecule type" value="Genomic_DNA"/>
</dbReference>
<evidence type="ECO:0000313" key="3">
    <source>
        <dbReference type="EMBL" id="EXB77143.1"/>
    </source>
</evidence>
<feature type="region of interest" description="Disordered" evidence="1">
    <location>
        <begin position="117"/>
        <end position="153"/>
    </location>
</feature>
<dbReference type="InterPro" id="IPR024752">
    <property type="entry name" value="Myb/SANT-like_dom"/>
</dbReference>
<dbReference type="AlphaFoldDB" id="W9RHH5"/>
<feature type="compositionally biased region" description="Acidic residues" evidence="1">
    <location>
        <begin position="118"/>
        <end position="127"/>
    </location>
</feature>
<evidence type="ECO:0000259" key="2">
    <source>
        <dbReference type="Pfam" id="PF12776"/>
    </source>
</evidence>
<dbReference type="Proteomes" id="UP000030645">
    <property type="component" value="Unassembled WGS sequence"/>
</dbReference>
<evidence type="ECO:0000256" key="1">
    <source>
        <dbReference type="SAM" id="MobiDB-lite"/>
    </source>
</evidence>
<dbReference type="Pfam" id="PF12776">
    <property type="entry name" value="Myb_DNA-bind_3"/>
    <property type="match status" value="1"/>
</dbReference>
<dbReference type="PANTHER" id="PTHR47584">
    <property type="match status" value="1"/>
</dbReference>